<dbReference type="EMBL" id="BK032550">
    <property type="protein sequence ID" value="DAF47105.1"/>
    <property type="molecule type" value="Genomic_DNA"/>
</dbReference>
<dbReference type="InterPro" id="IPR010985">
    <property type="entry name" value="Ribbon_hlx_hlx"/>
</dbReference>
<dbReference type="SUPFAM" id="SSF47598">
    <property type="entry name" value="Ribbon-helix-helix"/>
    <property type="match status" value="1"/>
</dbReference>
<name>A0A8S5S829_9CAUD</name>
<protein>
    <submittedName>
        <fullName evidence="1">Uncharacterized protein</fullName>
    </submittedName>
</protein>
<proteinExistence type="predicted"/>
<reference evidence="1" key="1">
    <citation type="journal article" date="2021" name="Proc. Natl. Acad. Sci. U.S.A.">
        <title>A Catalog of Tens of Thousands of Viruses from Human Metagenomes Reveals Hidden Associations with Chronic Diseases.</title>
        <authorList>
            <person name="Tisza M.J."/>
            <person name="Buck C.B."/>
        </authorList>
    </citation>
    <scope>NUCLEOTIDE SEQUENCE</scope>
    <source>
        <strain evidence="1">CtLnP14</strain>
    </source>
</reference>
<sequence>MQIMTIRVPQELQKKLSEEAKKRGQTRNGLVLQILWGFLEKGEKWHERSIHQE</sequence>
<dbReference type="InterPro" id="IPR008651">
    <property type="entry name" value="Uncharacterised_HicB"/>
</dbReference>
<organism evidence="1">
    <name type="scientific">Siphoviridae sp. ctLnP14</name>
    <dbReference type="NCBI Taxonomy" id="2827851"/>
    <lineage>
        <taxon>Viruses</taxon>
        <taxon>Duplodnaviria</taxon>
        <taxon>Heunggongvirae</taxon>
        <taxon>Uroviricota</taxon>
        <taxon>Caudoviricetes</taxon>
    </lineage>
</organism>
<dbReference type="GO" id="GO:0006355">
    <property type="term" value="P:regulation of DNA-templated transcription"/>
    <property type="evidence" value="ECO:0007669"/>
    <property type="project" value="InterPro"/>
</dbReference>
<accession>A0A8S5S829</accession>
<dbReference type="Pfam" id="PF05534">
    <property type="entry name" value="HicB"/>
    <property type="match status" value="1"/>
</dbReference>
<evidence type="ECO:0000313" key="1">
    <source>
        <dbReference type="EMBL" id="DAF47105.1"/>
    </source>
</evidence>
<dbReference type="Gene3D" id="1.10.1220.10">
    <property type="entry name" value="Met repressor-like"/>
    <property type="match status" value="1"/>
</dbReference>
<dbReference type="InterPro" id="IPR013321">
    <property type="entry name" value="Arc_rbn_hlx_hlx"/>
</dbReference>